<evidence type="ECO:0000313" key="1">
    <source>
        <dbReference type="EMBL" id="KKM60590.1"/>
    </source>
</evidence>
<dbReference type="AlphaFoldDB" id="A0A0F9L9A1"/>
<accession>A0A0F9L9A1</accession>
<gene>
    <name evidence="1" type="ORF">LCGC14_1540300</name>
</gene>
<proteinExistence type="predicted"/>
<comment type="caution">
    <text evidence="1">The sequence shown here is derived from an EMBL/GenBank/DDBJ whole genome shotgun (WGS) entry which is preliminary data.</text>
</comment>
<dbReference type="EMBL" id="LAZR01011651">
    <property type="protein sequence ID" value="KKM60590.1"/>
    <property type="molecule type" value="Genomic_DNA"/>
</dbReference>
<reference evidence="1" key="1">
    <citation type="journal article" date="2015" name="Nature">
        <title>Complex archaea that bridge the gap between prokaryotes and eukaryotes.</title>
        <authorList>
            <person name="Spang A."/>
            <person name="Saw J.H."/>
            <person name="Jorgensen S.L."/>
            <person name="Zaremba-Niedzwiedzka K."/>
            <person name="Martijn J."/>
            <person name="Lind A.E."/>
            <person name="van Eijk R."/>
            <person name="Schleper C."/>
            <person name="Guy L."/>
            <person name="Ettema T.J."/>
        </authorList>
    </citation>
    <scope>NUCLEOTIDE SEQUENCE</scope>
</reference>
<protein>
    <submittedName>
        <fullName evidence="1">Uncharacterized protein</fullName>
    </submittedName>
</protein>
<organism evidence="1">
    <name type="scientific">marine sediment metagenome</name>
    <dbReference type="NCBI Taxonomy" id="412755"/>
    <lineage>
        <taxon>unclassified sequences</taxon>
        <taxon>metagenomes</taxon>
        <taxon>ecological metagenomes</taxon>
    </lineage>
</organism>
<name>A0A0F9L9A1_9ZZZZ</name>
<sequence>MTTVSSNIVEKALEEGLTVDRSARISQLEKQLVKVRKDIAEQDRLEKKWQVFETACKKLRQEMGKTLTNEEYQAVDGLYIFIHSGSVDFVRHVPSATDAGENKRLNRDLDTAEALQELDSLTE</sequence>